<comment type="caution">
    <text evidence="1">The sequence shown here is derived from an EMBL/GenBank/DDBJ whole genome shotgun (WGS) entry which is preliminary data.</text>
</comment>
<evidence type="ECO:0000313" key="2">
    <source>
        <dbReference type="Proteomes" id="UP001596298"/>
    </source>
</evidence>
<sequence>MSTTTAADLLERADLLTRTLREDDRPVTPARWAAFDHTTHRLLTELLGPHGTWIRDTRASHPLQTVIDHYPAPAQPLPGDDEPFTTASATDPHPLARLTCTLAVFADLMHQPDDIRADVLRSTAELSNVTARVLSITAVAARYTIANMPLQEAIPPLTVGRFAEDILTHLPTTPGERLEPGLRIVAAVTPSRPFLEADRLDLAIHRWDNATAESLAATIPCAEVLHTLATQGTHLYGVTARVYAQHDGSAVPVAFPAAVQSLARVDETWIHGLTTLTPPSHQFIAASRDLYEQLRRLDQQLTRDAETVEPEAVAAKLARAAHRISRHLCAAEQLPEQLIHSELMFAPARRLAPHPDRVTDHVRGRLTTVRAHDATELTSAWHAGITAARGATLAIDLSNSANRQPDGDSVACEPVEICR</sequence>
<dbReference type="EMBL" id="JBHSWH010000001">
    <property type="protein sequence ID" value="MFC6706796.1"/>
    <property type="molecule type" value="Genomic_DNA"/>
</dbReference>
<proteinExistence type="predicted"/>
<keyword evidence="2" id="KW-1185">Reference proteome</keyword>
<reference evidence="2" key="1">
    <citation type="journal article" date="2019" name="Int. J. Syst. Evol. Microbiol.">
        <title>The Global Catalogue of Microorganisms (GCM) 10K type strain sequencing project: providing services to taxonomists for standard genome sequencing and annotation.</title>
        <authorList>
            <consortium name="The Broad Institute Genomics Platform"/>
            <consortium name="The Broad Institute Genome Sequencing Center for Infectious Disease"/>
            <person name="Wu L."/>
            <person name="Ma J."/>
        </authorList>
    </citation>
    <scope>NUCLEOTIDE SEQUENCE [LARGE SCALE GENOMIC DNA]</scope>
    <source>
        <strain evidence="2">CCUG 58127</strain>
    </source>
</reference>
<gene>
    <name evidence="1" type="ORF">ACFQDH_16410</name>
</gene>
<accession>A0ABW2AKD4</accession>
<name>A0ABW2AKD4_9MICO</name>
<organism evidence="1 2">
    <name type="scientific">Flexivirga alba</name>
    <dbReference type="NCBI Taxonomy" id="702742"/>
    <lineage>
        <taxon>Bacteria</taxon>
        <taxon>Bacillati</taxon>
        <taxon>Actinomycetota</taxon>
        <taxon>Actinomycetes</taxon>
        <taxon>Micrococcales</taxon>
        <taxon>Dermacoccaceae</taxon>
        <taxon>Flexivirga</taxon>
    </lineage>
</organism>
<protein>
    <submittedName>
        <fullName evidence="1">Uncharacterized protein</fullName>
    </submittedName>
</protein>
<dbReference type="RefSeq" id="WP_382403480.1">
    <property type="nucleotide sequence ID" value="NZ_JBHSWH010000001.1"/>
</dbReference>
<evidence type="ECO:0000313" key="1">
    <source>
        <dbReference type="EMBL" id="MFC6706796.1"/>
    </source>
</evidence>
<dbReference type="Proteomes" id="UP001596298">
    <property type="component" value="Unassembled WGS sequence"/>
</dbReference>